<keyword evidence="4" id="KW-1185">Reference proteome</keyword>
<comment type="caution">
    <text evidence="3">The sequence shown here is derived from an EMBL/GenBank/DDBJ whole genome shotgun (WGS) entry which is preliminary data.</text>
</comment>
<dbReference type="OrthoDB" id="4161186at2759"/>
<dbReference type="EMBL" id="JAGPNK010000031">
    <property type="protein sequence ID" value="KAH7303567.1"/>
    <property type="molecule type" value="Genomic_DNA"/>
</dbReference>
<gene>
    <name evidence="3" type="ORF">B0I35DRAFT_485055</name>
</gene>
<dbReference type="AlphaFoldDB" id="A0A8K0SB59"/>
<feature type="region of interest" description="Disordered" evidence="1">
    <location>
        <begin position="1"/>
        <end position="155"/>
    </location>
</feature>
<feature type="compositionally biased region" description="Polar residues" evidence="1">
    <location>
        <begin position="114"/>
        <end position="132"/>
    </location>
</feature>
<dbReference type="InterPro" id="IPR046797">
    <property type="entry name" value="PDDEXK_12"/>
</dbReference>
<proteinExistence type="predicted"/>
<accession>A0A8K0SB59</accession>
<evidence type="ECO:0000313" key="3">
    <source>
        <dbReference type="EMBL" id="KAH7303567.1"/>
    </source>
</evidence>
<evidence type="ECO:0000259" key="2">
    <source>
        <dbReference type="Pfam" id="PF20516"/>
    </source>
</evidence>
<feature type="compositionally biased region" description="Basic and acidic residues" evidence="1">
    <location>
        <begin position="21"/>
        <end position="45"/>
    </location>
</feature>
<evidence type="ECO:0000313" key="4">
    <source>
        <dbReference type="Proteomes" id="UP000813444"/>
    </source>
</evidence>
<evidence type="ECO:0000256" key="1">
    <source>
        <dbReference type="SAM" id="MobiDB-lite"/>
    </source>
</evidence>
<organism evidence="3 4">
    <name type="scientific">Stachybotrys elegans</name>
    <dbReference type="NCBI Taxonomy" id="80388"/>
    <lineage>
        <taxon>Eukaryota</taxon>
        <taxon>Fungi</taxon>
        <taxon>Dikarya</taxon>
        <taxon>Ascomycota</taxon>
        <taxon>Pezizomycotina</taxon>
        <taxon>Sordariomycetes</taxon>
        <taxon>Hypocreomycetidae</taxon>
        <taxon>Hypocreales</taxon>
        <taxon>Stachybotryaceae</taxon>
        <taxon>Stachybotrys</taxon>
    </lineage>
</organism>
<name>A0A8K0SB59_9HYPO</name>
<feature type="compositionally biased region" description="Polar residues" evidence="1">
    <location>
        <begin position="90"/>
        <end position="99"/>
    </location>
</feature>
<reference evidence="3" key="1">
    <citation type="journal article" date="2021" name="Nat. Commun.">
        <title>Genetic determinants of endophytism in the Arabidopsis root mycobiome.</title>
        <authorList>
            <person name="Mesny F."/>
            <person name="Miyauchi S."/>
            <person name="Thiergart T."/>
            <person name="Pickel B."/>
            <person name="Atanasova L."/>
            <person name="Karlsson M."/>
            <person name="Huettel B."/>
            <person name="Barry K.W."/>
            <person name="Haridas S."/>
            <person name="Chen C."/>
            <person name="Bauer D."/>
            <person name="Andreopoulos W."/>
            <person name="Pangilinan J."/>
            <person name="LaButti K."/>
            <person name="Riley R."/>
            <person name="Lipzen A."/>
            <person name="Clum A."/>
            <person name="Drula E."/>
            <person name="Henrissat B."/>
            <person name="Kohler A."/>
            <person name="Grigoriev I.V."/>
            <person name="Martin F.M."/>
            <person name="Hacquard S."/>
        </authorList>
    </citation>
    <scope>NUCLEOTIDE SEQUENCE</scope>
    <source>
        <strain evidence="3">MPI-CAGE-CH-0235</strain>
    </source>
</reference>
<feature type="domain" description="PD-(D/E)XK nuclease-like" evidence="2">
    <location>
        <begin position="220"/>
        <end position="477"/>
    </location>
</feature>
<protein>
    <recommendedName>
        <fullName evidence="2">PD-(D/E)XK nuclease-like domain-containing protein</fullName>
    </recommendedName>
</protein>
<sequence length="493" mass="55555">MSTEDILNWRASIDPLNVPEEDQRPQKRKRCDLQDDNRAQGDIEKRSRRLIPGARLQRLPTPPSDAMSLPSHKRSRGADGDSAIEGSVISEGSQDTADSITDMEATPKADHSLQRQIQASSRTNNSRASPSHSTRSVRSYPVSRRSSPVKQQRNAALQDTGFETASFEMGAKHLPPQLAKLTKDLTDISYGVHVLPHDLQTELGSHNIPSFAFREIPRSDDDEKPYLEYRYPDSAFIRDISIHADKCLRDQCSETLWNIEVHRCVLEWVLRMGYAYGEAFIDFVYCPSAQINSVFKPEDGPSKMVDFCIFVQPLKDSPEHDHIIKLCRSLRPNQSINHTDSGSLYKDPIAISIETKRHGENWTDAVLQMGTWHAAQLRSIEWTVDQKPHPPAPSCPVNLSHDINGAYAHAARRIEFVPGIIIQGHTWKFVATVRGSKGKRPVLYDAVPLGDTQSAFGVIRLCIALQRLKFWVRDEFWAGFRSEVLGFDEDALA</sequence>
<dbReference type="Proteomes" id="UP000813444">
    <property type="component" value="Unassembled WGS sequence"/>
</dbReference>
<dbReference type="Pfam" id="PF20516">
    <property type="entry name" value="PDDEXK_12"/>
    <property type="match status" value="1"/>
</dbReference>
<feature type="compositionally biased region" description="Low complexity" evidence="1">
    <location>
        <begin position="133"/>
        <end position="149"/>
    </location>
</feature>